<dbReference type="InterPro" id="IPR015815">
    <property type="entry name" value="HIBADH-related"/>
</dbReference>
<evidence type="ECO:0000259" key="9">
    <source>
        <dbReference type="Pfam" id="PF03446"/>
    </source>
</evidence>
<keyword evidence="12" id="KW-1185">Reference proteome</keyword>
<dbReference type="GO" id="GO:0051287">
    <property type="term" value="F:NAD binding"/>
    <property type="evidence" value="ECO:0007669"/>
    <property type="project" value="InterPro"/>
</dbReference>
<dbReference type="InterPro" id="IPR029154">
    <property type="entry name" value="HIBADH-like_NADP-bd"/>
</dbReference>
<dbReference type="SUPFAM" id="SSF48179">
    <property type="entry name" value="6-phosphogluconate dehydrogenase C-terminal domain-like"/>
    <property type="match status" value="1"/>
</dbReference>
<dbReference type="Pfam" id="PF03446">
    <property type="entry name" value="NAD_binding_2"/>
    <property type="match status" value="1"/>
</dbReference>
<dbReference type="SUPFAM" id="SSF51735">
    <property type="entry name" value="NAD(P)-binding Rossmann-fold domains"/>
    <property type="match status" value="1"/>
</dbReference>
<dbReference type="InterPro" id="IPR036291">
    <property type="entry name" value="NAD(P)-bd_dom_sf"/>
</dbReference>
<dbReference type="InterPro" id="IPR008927">
    <property type="entry name" value="6-PGluconate_DH-like_C_sf"/>
</dbReference>
<keyword evidence="4" id="KW-0101">Branched-chain amino acid catabolism</keyword>
<evidence type="ECO:0000256" key="4">
    <source>
        <dbReference type="ARBA" id="ARBA00022456"/>
    </source>
</evidence>
<keyword evidence="6" id="KW-0520">NAD</keyword>
<dbReference type="OrthoDB" id="21615at2759"/>
<evidence type="ECO:0000313" key="12">
    <source>
        <dbReference type="Proteomes" id="UP001152533"/>
    </source>
</evidence>
<dbReference type="EC" id="1.1.1.31" evidence="3"/>
<comment type="similarity">
    <text evidence="2">Belongs to the HIBADH-related family. 3-hydroxyisobutyrate dehydrogenase subfamily.</text>
</comment>
<dbReference type="Gene3D" id="1.10.1040.10">
    <property type="entry name" value="N-(1-d-carboxylethyl)-l-norvaline Dehydrogenase, domain 2"/>
    <property type="match status" value="1"/>
</dbReference>
<reference evidence="11" key="1">
    <citation type="submission" date="2022-08" db="EMBL/GenBank/DDBJ databases">
        <authorList>
            <person name="Giroux E."/>
            <person name="Giroux E."/>
        </authorList>
    </citation>
    <scope>NUCLEOTIDE SEQUENCE</scope>
    <source>
        <strain evidence="11">H1091258</strain>
    </source>
</reference>
<feature type="domain" description="6-phosphogluconate dehydrogenase NADP-binding" evidence="9">
    <location>
        <begin position="8"/>
        <end position="169"/>
    </location>
</feature>
<evidence type="ECO:0000256" key="3">
    <source>
        <dbReference type="ARBA" id="ARBA00012991"/>
    </source>
</evidence>
<accession>A0A9W4WFJ2</accession>
<organism evidence="11 12">
    <name type="scientific">Colletotrichum noveboracense</name>
    <dbReference type="NCBI Taxonomy" id="2664923"/>
    <lineage>
        <taxon>Eukaryota</taxon>
        <taxon>Fungi</taxon>
        <taxon>Dikarya</taxon>
        <taxon>Ascomycota</taxon>
        <taxon>Pezizomycotina</taxon>
        <taxon>Sordariomycetes</taxon>
        <taxon>Hypocreomycetidae</taxon>
        <taxon>Glomerellales</taxon>
        <taxon>Glomerellaceae</taxon>
        <taxon>Colletotrichum</taxon>
        <taxon>Colletotrichum gloeosporioides species complex</taxon>
    </lineage>
</organism>
<name>A0A9W4WFJ2_9PEZI</name>
<evidence type="ECO:0000256" key="1">
    <source>
        <dbReference type="ARBA" id="ARBA00005109"/>
    </source>
</evidence>
<dbReference type="InterPro" id="IPR013328">
    <property type="entry name" value="6PGD_dom2"/>
</dbReference>
<dbReference type="Pfam" id="PF14833">
    <property type="entry name" value="NAD_binding_11"/>
    <property type="match status" value="1"/>
</dbReference>
<protein>
    <recommendedName>
        <fullName evidence="3">3-hydroxyisobutyrate dehydrogenase</fullName>
        <ecNumber evidence="3">1.1.1.31</ecNumber>
    </recommendedName>
</protein>
<gene>
    <name evidence="11" type="ORF">CGXH109_LOCUS21153</name>
</gene>
<feature type="domain" description="3-hydroxyisobutyrate dehydrogenase-like NAD-binding" evidence="10">
    <location>
        <begin position="174"/>
        <end position="296"/>
    </location>
</feature>
<proteinExistence type="inferred from homology"/>
<evidence type="ECO:0000256" key="8">
    <source>
        <dbReference type="PIRSR" id="PIRSR000103-1"/>
    </source>
</evidence>
<dbReference type="AlphaFoldDB" id="A0A9W4WFJ2"/>
<dbReference type="PIRSF" id="PIRSF000103">
    <property type="entry name" value="HIBADH"/>
    <property type="match status" value="1"/>
</dbReference>
<dbReference type="InterPro" id="IPR006115">
    <property type="entry name" value="6PGDH_NADP-bd"/>
</dbReference>
<dbReference type="Gene3D" id="3.40.50.720">
    <property type="entry name" value="NAD(P)-binding Rossmann-like Domain"/>
    <property type="match status" value="1"/>
</dbReference>
<evidence type="ECO:0000256" key="7">
    <source>
        <dbReference type="ARBA" id="ARBA00049197"/>
    </source>
</evidence>
<evidence type="ECO:0000256" key="6">
    <source>
        <dbReference type="ARBA" id="ARBA00023027"/>
    </source>
</evidence>
<dbReference type="Proteomes" id="UP001152533">
    <property type="component" value="Unassembled WGS sequence"/>
</dbReference>
<dbReference type="GO" id="GO:0009083">
    <property type="term" value="P:branched-chain amino acid catabolic process"/>
    <property type="evidence" value="ECO:0007669"/>
    <property type="project" value="UniProtKB-KW"/>
</dbReference>
<sequence length="323" mass="35074">MTSTIKSVGYIGLGLAGGPLAQNVAQKGFKAIVRDADKKRQRKFVIENKKLPVEEAAAGPDAFKDVDVLITMVPNGHIVRDILLGEQGIAPYMKPGCVIVDTSSSDPFGTQQLGKDLEKYQLRLVDSPVTQVRMHGINDGEATFMIGGAQEDIDFAMPVLKTMSRWRFVMGPLGSGHVMKTFNNYVTAAGIAALNDAFIVGRKMGLDPAQITDVLNVGTGRNYGTAHSIRAEGLTRTYASGYGLALLVKDLGINLELCGKMGIDTQLAKHMHGLFKEALEEPNVEQSADYTECLKLWERKAGFELPTAVGLKECDEPRDFETP</sequence>
<dbReference type="GO" id="GO:0008442">
    <property type="term" value="F:3-hydroxyisobutyrate dehydrogenase activity"/>
    <property type="evidence" value="ECO:0007669"/>
    <property type="project" value="UniProtKB-EC"/>
</dbReference>
<evidence type="ECO:0000256" key="2">
    <source>
        <dbReference type="ARBA" id="ARBA00006013"/>
    </source>
</evidence>
<evidence type="ECO:0000256" key="5">
    <source>
        <dbReference type="ARBA" id="ARBA00023002"/>
    </source>
</evidence>
<dbReference type="PANTHER" id="PTHR22981:SF7">
    <property type="entry name" value="3-HYDROXYISOBUTYRATE DEHYDROGENASE, MITOCHONDRIAL"/>
    <property type="match status" value="1"/>
</dbReference>
<comment type="caution">
    <text evidence="11">The sequence shown here is derived from an EMBL/GenBank/DDBJ whole genome shotgun (WGS) entry which is preliminary data.</text>
</comment>
<dbReference type="PANTHER" id="PTHR22981">
    <property type="entry name" value="3-HYDROXYISOBUTYRATE DEHYDROGENASE-RELATED"/>
    <property type="match status" value="1"/>
</dbReference>
<dbReference type="GO" id="GO:0050661">
    <property type="term" value="F:NADP binding"/>
    <property type="evidence" value="ECO:0007669"/>
    <property type="project" value="InterPro"/>
</dbReference>
<comment type="catalytic activity">
    <reaction evidence="7">
        <text>3-hydroxy-2-methylpropanoate + NAD(+) = 2-methyl-3-oxopropanoate + NADH + H(+)</text>
        <dbReference type="Rhea" id="RHEA:17681"/>
        <dbReference type="ChEBI" id="CHEBI:11805"/>
        <dbReference type="ChEBI" id="CHEBI:15378"/>
        <dbReference type="ChEBI" id="CHEBI:57540"/>
        <dbReference type="ChEBI" id="CHEBI:57700"/>
        <dbReference type="ChEBI" id="CHEBI:57945"/>
        <dbReference type="EC" id="1.1.1.31"/>
    </reaction>
</comment>
<evidence type="ECO:0000313" key="11">
    <source>
        <dbReference type="EMBL" id="CAI0643036.1"/>
    </source>
</evidence>
<feature type="active site" evidence="8">
    <location>
        <position position="180"/>
    </location>
</feature>
<evidence type="ECO:0000259" key="10">
    <source>
        <dbReference type="Pfam" id="PF14833"/>
    </source>
</evidence>
<comment type="pathway">
    <text evidence="1">Amino-acid degradation; L-valine degradation.</text>
</comment>
<dbReference type="EMBL" id="CAMGZC010000086">
    <property type="protein sequence ID" value="CAI0643036.1"/>
    <property type="molecule type" value="Genomic_DNA"/>
</dbReference>
<keyword evidence="5" id="KW-0560">Oxidoreductase</keyword>